<dbReference type="InterPro" id="IPR016161">
    <property type="entry name" value="Ald_DH/histidinol_DH"/>
</dbReference>
<evidence type="ECO:0000256" key="3">
    <source>
        <dbReference type="RuleBase" id="RU003345"/>
    </source>
</evidence>
<keyword evidence="1 3" id="KW-0560">Oxidoreductase</keyword>
<dbReference type="Gene3D" id="3.40.605.10">
    <property type="entry name" value="Aldehyde Dehydrogenase, Chain A, domain 1"/>
    <property type="match status" value="1"/>
</dbReference>
<keyword evidence="6" id="KW-1185">Reference proteome</keyword>
<organism evidence="5 6">
    <name type="scientific">Pectinatus haikarae</name>
    <dbReference type="NCBI Taxonomy" id="349096"/>
    <lineage>
        <taxon>Bacteria</taxon>
        <taxon>Bacillati</taxon>
        <taxon>Bacillota</taxon>
        <taxon>Negativicutes</taxon>
        <taxon>Selenomonadales</taxon>
        <taxon>Selenomonadaceae</taxon>
        <taxon>Pectinatus</taxon>
    </lineage>
</organism>
<gene>
    <name evidence="5" type="ORF">J2S01_002513</name>
</gene>
<evidence type="ECO:0000313" key="6">
    <source>
        <dbReference type="Proteomes" id="UP001239167"/>
    </source>
</evidence>
<dbReference type="GO" id="GO:0008802">
    <property type="term" value="F:betaine-aldehyde dehydrogenase (NAD+) activity"/>
    <property type="evidence" value="ECO:0007669"/>
    <property type="project" value="UniProtKB-EC"/>
</dbReference>
<dbReference type="Proteomes" id="UP001239167">
    <property type="component" value="Unassembled WGS sequence"/>
</dbReference>
<dbReference type="Pfam" id="PF00171">
    <property type="entry name" value="Aldedh"/>
    <property type="match status" value="1"/>
</dbReference>
<name>A0ABT9YBB2_9FIRM</name>
<accession>A0ABT9YBB2</accession>
<dbReference type="InterPro" id="IPR016162">
    <property type="entry name" value="Ald_DH_N"/>
</dbReference>
<dbReference type="EC" id="1.2.1.8" evidence="5"/>
<evidence type="ECO:0000256" key="2">
    <source>
        <dbReference type="PROSITE-ProRule" id="PRU10007"/>
    </source>
</evidence>
<comment type="similarity">
    <text evidence="3">Belongs to the aldehyde dehydrogenase family.</text>
</comment>
<dbReference type="RefSeq" id="WP_307225106.1">
    <property type="nucleotide sequence ID" value="NZ_CP116940.1"/>
</dbReference>
<dbReference type="PROSITE" id="PS00687">
    <property type="entry name" value="ALDEHYDE_DEHYDR_GLU"/>
    <property type="match status" value="1"/>
</dbReference>
<dbReference type="SUPFAM" id="SSF53720">
    <property type="entry name" value="ALDH-like"/>
    <property type="match status" value="1"/>
</dbReference>
<dbReference type="InterPro" id="IPR016160">
    <property type="entry name" value="Ald_DH_CS_CYS"/>
</dbReference>
<evidence type="ECO:0000313" key="5">
    <source>
        <dbReference type="EMBL" id="MDQ0204780.1"/>
    </source>
</evidence>
<feature type="active site" evidence="2">
    <location>
        <position position="251"/>
    </location>
</feature>
<dbReference type="InterPro" id="IPR015590">
    <property type="entry name" value="Aldehyde_DH_dom"/>
</dbReference>
<dbReference type="InterPro" id="IPR016163">
    <property type="entry name" value="Ald_DH_C"/>
</dbReference>
<dbReference type="PANTHER" id="PTHR11699">
    <property type="entry name" value="ALDEHYDE DEHYDROGENASE-RELATED"/>
    <property type="match status" value="1"/>
</dbReference>
<protein>
    <submittedName>
        <fullName evidence="5">Betaine-aldehyde dehydrogenase</fullName>
        <ecNumber evidence="5">1.2.1.8</ecNumber>
    </submittedName>
</protein>
<evidence type="ECO:0000256" key="1">
    <source>
        <dbReference type="ARBA" id="ARBA00023002"/>
    </source>
</evidence>
<feature type="domain" description="Aldehyde dehydrogenase" evidence="4">
    <location>
        <begin position="13"/>
        <end position="478"/>
    </location>
</feature>
<comment type="caution">
    <text evidence="5">The sequence shown here is derived from an EMBL/GenBank/DDBJ whole genome shotgun (WGS) entry which is preliminary data.</text>
</comment>
<dbReference type="InterPro" id="IPR029510">
    <property type="entry name" value="Ald_DH_CS_GLU"/>
</dbReference>
<dbReference type="EMBL" id="JAUSUE010000021">
    <property type="protein sequence ID" value="MDQ0204780.1"/>
    <property type="molecule type" value="Genomic_DNA"/>
</dbReference>
<dbReference type="Gene3D" id="3.40.309.10">
    <property type="entry name" value="Aldehyde Dehydrogenase, Chain A, domain 2"/>
    <property type="match status" value="1"/>
</dbReference>
<proteinExistence type="inferred from homology"/>
<dbReference type="PROSITE" id="PS00070">
    <property type="entry name" value="ALDEHYDE_DEHYDR_CYS"/>
    <property type="match status" value="1"/>
</dbReference>
<reference evidence="5 6" key="1">
    <citation type="submission" date="2023-07" db="EMBL/GenBank/DDBJ databases">
        <title>Genomic Encyclopedia of Type Strains, Phase IV (KMG-IV): sequencing the most valuable type-strain genomes for metagenomic binning, comparative biology and taxonomic classification.</title>
        <authorList>
            <person name="Goeker M."/>
        </authorList>
    </citation>
    <scope>NUCLEOTIDE SEQUENCE [LARGE SCALE GENOMIC DNA]</scope>
    <source>
        <strain evidence="5 6">DSM 16980</strain>
    </source>
</reference>
<evidence type="ECO:0000259" key="4">
    <source>
        <dbReference type="Pfam" id="PF00171"/>
    </source>
</evidence>
<sequence>MPEIKKMYIDGEWVPSSSGDTTAIINPATGEQIAVVAKGTRADARSAVKAAKRAFYEDGWWDSTAGERAELLNKFADEMEANVDELARVETMNNGKTLTESSYDVYDSAACLRYYAGLCTKPSGQTYAVPNPNVQSMTVREPIGVVGMIVAWNFPISLAMWKLAPALAAGNTVVLKPASYTPLSAVMLFEMMERAGFPKGVVNLVLGSGADVGDELAANTDVEKIAFTGSIEAGSSVMRAAANNVKGICLELGGKSPVVVFDDADIATAVDYAAFGIFYNQGEVCSAGSRILVQDTIYDSFTAALVEYTGQIKLGNGLAENTTMGPLISKSHMEKVIGYIETGKKEGATLLCGGRRAMEGELSRGWFVEPTIFGDCTPDMTIVKEEIFGPVLCLQKFHTINDAIELANDTAYGLAAGVFTKDGAKALKVIKKIRAGITWINEFSPVYNEAPWGGYKQSGIGRELGTYGLDEFTEVKQININLEPAPTGWFTPKL</sequence>